<name>A0A544QXU8_9FIRM</name>
<dbReference type="SUPFAM" id="SSF47954">
    <property type="entry name" value="Cyclin-like"/>
    <property type="match status" value="1"/>
</dbReference>
<dbReference type="Pfam" id="PF25948">
    <property type="entry name" value="DUF7986"/>
    <property type="match status" value="1"/>
</dbReference>
<accession>A0A544QXU8</accession>
<keyword evidence="1" id="KW-0175">Coiled coil</keyword>
<dbReference type="AlphaFoldDB" id="A0A544QXU8"/>
<dbReference type="EMBL" id="SGJB01000002">
    <property type="protein sequence ID" value="TQQ85465.1"/>
    <property type="molecule type" value="Genomic_DNA"/>
</dbReference>
<dbReference type="Proteomes" id="UP000317863">
    <property type="component" value="Unassembled WGS sequence"/>
</dbReference>
<dbReference type="Pfam" id="PF02810">
    <property type="entry name" value="SEC-C"/>
    <property type="match status" value="1"/>
</dbReference>
<keyword evidence="3" id="KW-1185">Reference proteome</keyword>
<dbReference type="InterPro" id="IPR004027">
    <property type="entry name" value="SEC_C_motif"/>
</dbReference>
<evidence type="ECO:0000313" key="3">
    <source>
        <dbReference type="Proteomes" id="UP000317863"/>
    </source>
</evidence>
<dbReference type="Gene3D" id="3.10.450.50">
    <property type="match status" value="1"/>
</dbReference>
<protein>
    <submittedName>
        <fullName evidence="2">Protein translocase</fullName>
    </submittedName>
</protein>
<reference evidence="2 3" key="1">
    <citation type="submission" date="2019-02" db="EMBL/GenBank/DDBJ databases">
        <title>Peptostreptococcaceae bacterium ZHW00191 nov., a new bacterium isolated from the human gut.</title>
        <authorList>
            <person name="Zhou H.-W."/>
            <person name="Chen X.-J."/>
        </authorList>
    </citation>
    <scope>NUCLEOTIDE SEQUENCE [LARGE SCALE GENOMIC DNA]</scope>
    <source>
        <strain evidence="2 3">ZHW00191</strain>
    </source>
</reference>
<sequence>MLPGRNDLCYCGSGKKYKNCCMDKDLQKERHERRLKEAQKQYAEIYAKLYAYSRKEEFKNEYKRAEEIFYILDNEEVKIKFERFFETYYMQDHITESGKVIATKFYNDPEIKLTNNEKLILQSIGNSYISIYDVMKVESDKILLKDCFTGEELYTEETKLLNGFVEGESLMARVVEVSGVNLLIDITVKIIANVKDFIVNDINRLFKQYEKDCPNMKLFLSYHTYIFYRYMQQLLDEASSAAMRNESGQKKEEPKDNTVVSILESIADKECLEKCIETWKSYEESNSEIKGSEYGWAAAVEYFVKKEADENITQAQISKKYEISPSTLGKRYKELKSSN</sequence>
<dbReference type="RefSeq" id="WP_142535169.1">
    <property type="nucleotide sequence ID" value="NZ_SGJB01000002.1"/>
</dbReference>
<gene>
    <name evidence="2" type="ORF">EXD82_01590</name>
</gene>
<dbReference type="OrthoDB" id="6399948at2"/>
<evidence type="ECO:0000313" key="2">
    <source>
        <dbReference type="EMBL" id="TQQ85465.1"/>
    </source>
</evidence>
<comment type="caution">
    <text evidence="2">The sequence shown here is derived from an EMBL/GenBank/DDBJ whole genome shotgun (WGS) entry which is preliminary data.</text>
</comment>
<proteinExistence type="predicted"/>
<feature type="coiled-coil region" evidence="1">
    <location>
        <begin position="21"/>
        <end position="48"/>
    </location>
</feature>
<dbReference type="InterPro" id="IPR058292">
    <property type="entry name" value="DUF7986"/>
</dbReference>
<dbReference type="SUPFAM" id="SSF103642">
    <property type="entry name" value="Sec-C motif"/>
    <property type="match status" value="1"/>
</dbReference>
<dbReference type="Gene3D" id="1.10.472.10">
    <property type="entry name" value="Cyclin-like"/>
    <property type="match status" value="1"/>
</dbReference>
<evidence type="ECO:0000256" key="1">
    <source>
        <dbReference type="SAM" id="Coils"/>
    </source>
</evidence>
<organism evidence="2 3">
    <name type="scientific">Peptacetobacter hominis</name>
    <dbReference type="NCBI Taxonomy" id="2743610"/>
    <lineage>
        <taxon>Bacteria</taxon>
        <taxon>Bacillati</taxon>
        <taxon>Bacillota</taxon>
        <taxon>Clostridia</taxon>
        <taxon>Peptostreptococcales</taxon>
        <taxon>Peptostreptococcaceae</taxon>
        <taxon>Peptacetobacter</taxon>
    </lineage>
</organism>
<dbReference type="InterPro" id="IPR036915">
    <property type="entry name" value="Cyclin-like_sf"/>
</dbReference>